<dbReference type="Proteomes" id="UP000542210">
    <property type="component" value="Unassembled WGS sequence"/>
</dbReference>
<dbReference type="EMBL" id="JACHND010000001">
    <property type="protein sequence ID" value="MBB4702850.1"/>
    <property type="molecule type" value="Genomic_DNA"/>
</dbReference>
<dbReference type="SUPFAM" id="SSF53383">
    <property type="entry name" value="PLP-dependent transferases"/>
    <property type="match status" value="1"/>
</dbReference>
<evidence type="ECO:0000313" key="2">
    <source>
        <dbReference type="Proteomes" id="UP000542210"/>
    </source>
</evidence>
<dbReference type="RefSeq" id="WP_184882890.1">
    <property type="nucleotide sequence ID" value="NZ_BOOV01000005.1"/>
</dbReference>
<sequence length="510" mass="54632">MAQGFELRDLPDRLLPREPRLGGACAPVPADRIDALHSSGAVLLGRLPDDPQVVAFLASVVSEVRALFGVPDGHALHVVAVRPEHMSRLAGWAETQAGGWSTADLSRSAALLTGPVVQNLDLALVHMDALLGIGSGLSVVIVSPRLAAAVPALVPALAEASASVAVTDWVMLAKGVRRTAETDLARAEEDRAARFGTVAAWARGKAWLRPPASRDAGALTVHLVTTLPPGTVSRIAGFLEASHLAYGLIDPAAPGSFHIGLHPVVPLSDLERLLDLLDLLVTRGAASEDEPQQAPASDALMILKPDILSGPFATCSRPTARDVIRGLIEVYTGRPPSPYETGTSAAAVGWGIRNIARKVAARSWYTKDLRDPEGCLEGLLAHLAGAELAGEGAVATAALVHDVVRVLGFKVMVRSRRPLTYRDFLGLYAHNTHYTRLAGDLRGYLLGREAEITMLEADQELSSLHLFKEILRRVIRYPTTHYDALENLIHISDPGADDWIYFERTLTQEA</sequence>
<evidence type="ECO:0000313" key="1">
    <source>
        <dbReference type="EMBL" id="MBB4702850.1"/>
    </source>
</evidence>
<dbReference type="InterPro" id="IPR015424">
    <property type="entry name" value="PyrdxlP-dep_Trfase"/>
</dbReference>
<keyword evidence="2" id="KW-1185">Reference proteome</keyword>
<dbReference type="AlphaFoldDB" id="A0A7W7GBI1"/>
<gene>
    <name evidence="1" type="ORF">BJ982_004394</name>
</gene>
<comment type="caution">
    <text evidence="1">The sequence shown here is derived from an EMBL/GenBank/DDBJ whole genome shotgun (WGS) entry which is preliminary data.</text>
</comment>
<name>A0A7W7GBI1_9ACTN</name>
<proteinExistence type="predicted"/>
<accession>A0A7W7GBI1</accession>
<reference evidence="1 2" key="1">
    <citation type="submission" date="2020-08" db="EMBL/GenBank/DDBJ databases">
        <title>Sequencing the genomes of 1000 actinobacteria strains.</title>
        <authorList>
            <person name="Klenk H.-P."/>
        </authorList>
    </citation>
    <scope>NUCLEOTIDE SEQUENCE [LARGE SCALE GENOMIC DNA]</scope>
    <source>
        <strain evidence="1 2">DSM 45784</strain>
    </source>
</reference>
<organism evidence="1 2">
    <name type="scientific">Sphaerisporangium siamense</name>
    <dbReference type="NCBI Taxonomy" id="795645"/>
    <lineage>
        <taxon>Bacteria</taxon>
        <taxon>Bacillati</taxon>
        <taxon>Actinomycetota</taxon>
        <taxon>Actinomycetes</taxon>
        <taxon>Streptosporangiales</taxon>
        <taxon>Streptosporangiaceae</taxon>
        <taxon>Sphaerisporangium</taxon>
    </lineage>
</organism>
<protein>
    <submittedName>
        <fullName evidence="1">Uncharacterized protein</fullName>
    </submittedName>
</protein>